<proteinExistence type="predicted"/>
<dbReference type="AlphaFoldDB" id="A0A194XV42"/>
<name>A0A194XV42_MOLSC</name>
<organism evidence="1 2">
    <name type="scientific">Mollisia scopiformis</name>
    <name type="common">Conifer needle endophyte fungus</name>
    <name type="synonym">Phialocephala scopiformis</name>
    <dbReference type="NCBI Taxonomy" id="149040"/>
    <lineage>
        <taxon>Eukaryota</taxon>
        <taxon>Fungi</taxon>
        <taxon>Dikarya</taxon>
        <taxon>Ascomycota</taxon>
        <taxon>Pezizomycotina</taxon>
        <taxon>Leotiomycetes</taxon>
        <taxon>Helotiales</taxon>
        <taxon>Mollisiaceae</taxon>
        <taxon>Mollisia</taxon>
    </lineage>
</organism>
<evidence type="ECO:0000313" key="2">
    <source>
        <dbReference type="Proteomes" id="UP000070700"/>
    </source>
</evidence>
<keyword evidence="2" id="KW-1185">Reference proteome</keyword>
<gene>
    <name evidence="1" type="ORF">LY89DRAFT_186203</name>
</gene>
<accession>A0A194XV42</accession>
<sequence>MIMRLSFPRTRKVILNAGFRHLPLDSFGVERRRYSPRLLPALHINSESRREVLERYSVVTKADFEKWHLTSFGPLFFDQATDTFQLQSRGKSFPTFASVKVVESMFPEKLAQIKRIELLFDYPQVTSWRHFLRDSISSPLRSDHQGDVEGKEQWIPFEGLLHLSGLERVVFSIFISRWDAFGHNVEKLFDDLQSLFQQVLEKRKYRFAHGNAPTVKFRRV</sequence>
<protein>
    <submittedName>
        <fullName evidence="1">Uncharacterized protein</fullName>
    </submittedName>
</protein>
<evidence type="ECO:0000313" key="1">
    <source>
        <dbReference type="EMBL" id="KUJ23577.1"/>
    </source>
</evidence>
<dbReference type="GeneID" id="28815393"/>
<dbReference type="EMBL" id="KQ947405">
    <property type="protein sequence ID" value="KUJ23577.1"/>
    <property type="molecule type" value="Genomic_DNA"/>
</dbReference>
<reference evidence="1 2" key="1">
    <citation type="submission" date="2015-10" db="EMBL/GenBank/DDBJ databases">
        <title>Full genome of DAOMC 229536 Phialocephala scopiformis, a fungal endophyte of spruce producing the potent anti-insectan compound rugulosin.</title>
        <authorList>
            <consortium name="DOE Joint Genome Institute"/>
            <person name="Walker A.K."/>
            <person name="Frasz S.L."/>
            <person name="Seifert K.A."/>
            <person name="Miller J.D."/>
            <person name="Mondo S.J."/>
            <person name="Labutti K."/>
            <person name="Lipzen A."/>
            <person name="Dockter R."/>
            <person name="Kennedy M."/>
            <person name="Grigoriev I.V."/>
            <person name="Spatafora J.W."/>
        </authorList>
    </citation>
    <scope>NUCLEOTIDE SEQUENCE [LARGE SCALE GENOMIC DNA]</scope>
    <source>
        <strain evidence="1 2">CBS 120377</strain>
    </source>
</reference>
<dbReference type="KEGG" id="psco:LY89DRAFT_186203"/>
<dbReference type="InParanoid" id="A0A194XV42"/>
<dbReference type="RefSeq" id="XP_018077932.1">
    <property type="nucleotide sequence ID" value="XM_018205667.1"/>
</dbReference>
<dbReference type="Proteomes" id="UP000070700">
    <property type="component" value="Unassembled WGS sequence"/>
</dbReference>